<reference evidence="1 2" key="1">
    <citation type="submission" date="2018-06" db="EMBL/GenBank/DDBJ databases">
        <title>Genomic insight into two independent archaeal endosymbiosis events.</title>
        <authorList>
            <person name="Lind A.E."/>
            <person name="Lewis W.H."/>
            <person name="Spang A."/>
            <person name="Guy L."/>
            <person name="Embley M.T."/>
            <person name="Ettema T.J.G."/>
        </authorList>
    </citation>
    <scope>NUCLEOTIDE SEQUENCE [LARGE SCALE GENOMIC DNA]</scope>
    <source>
        <strain evidence="1">NOE</strain>
    </source>
</reference>
<dbReference type="Gene3D" id="2.160.20.10">
    <property type="entry name" value="Single-stranded right-handed beta-helix, Pectin lyase-like"/>
    <property type="match status" value="1"/>
</dbReference>
<keyword evidence="2" id="KW-1185">Reference proteome</keyword>
<dbReference type="EMBL" id="NIZT01000059">
    <property type="protein sequence ID" value="RBQ22556.1"/>
    <property type="molecule type" value="Genomic_DNA"/>
</dbReference>
<comment type="caution">
    <text evidence="1">The sequence shown here is derived from an EMBL/GenBank/DDBJ whole genome shotgun (WGS) entry which is preliminary data.</text>
</comment>
<organism evidence="1 2">
    <name type="scientific">Candidatus Methanobinarius endosymbioticus</name>
    <dbReference type="NCBI Taxonomy" id="2006182"/>
    <lineage>
        <taxon>Archaea</taxon>
        <taxon>Methanobacteriati</taxon>
        <taxon>Methanobacteriota</taxon>
        <taxon>Methanomada group</taxon>
        <taxon>Methanobacteria</taxon>
        <taxon>Methanobacteriales</taxon>
        <taxon>Methanobacteriaceae</taxon>
        <taxon>Candidatus Methanobinarius</taxon>
    </lineage>
</organism>
<dbReference type="SUPFAM" id="SSF51126">
    <property type="entry name" value="Pectin lyase-like"/>
    <property type="match status" value="1"/>
</dbReference>
<dbReference type="InterPro" id="IPR011050">
    <property type="entry name" value="Pectin_lyase_fold/virulence"/>
</dbReference>
<dbReference type="InterPro" id="IPR006626">
    <property type="entry name" value="PbH1"/>
</dbReference>
<name>A0A366M8N3_9EURY</name>
<evidence type="ECO:0000313" key="2">
    <source>
        <dbReference type="Proteomes" id="UP000253099"/>
    </source>
</evidence>
<gene>
    <name evidence="1" type="ORF">ALNOE001_17740</name>
</gene>
<dbReference type="AlphaFoldDB" id="A0A366M8N3"/>
<dbReference type="SMART" id="SM00710">
    <property type="entry name" value="PbH1"/>
    <property type="match status" value="6"/>
</dbReference>
<sequence>MFNVKSSHVNFINLTISGYASAFSNSSSSSNINNIRIAGNKINTTGITIGFYFKQSLNNFVLENNIINSDYSAIWLNAGRGVINGNNQNIHIRNNIINCSISTYSETIQLSTEYGFNSNVYVINNTLIAYGQTIYLGSGAFRSDFGRNENITISNNYINCTNGARIHLNPFNEINKNININNNCLTGLREGIFVGYGNAQNISIINNNINSLSNS</sequence>
<protein>
    <recommendedName>
        <fullName evidence="3">Right handed beta helix domain-containing protein</fullName>
    </recommendedName>
</protein>
<evidence type="ECO:0008006" key="3">
    <source>
        <dbReference type="Google" id="ProtNLM"/>
    </source>
</evidence>
<dbReference type="InterPro" id="IPR012334">
    <property type="entry name" value="Pectin_lyas_fold"/>
</dbReference>
<proteinExistence type="predicted"/>
<evidence type="ECO:0000313" key="1">
    <source>
        <dbReference type="EMBL" id="RBQ22556.1"/>
    </source>
</evidence>
<dbReference type="Proteomes" id="UP000253099">
    <property type="component" value="Unassembled WGS sequence"/>
</dbReference>
<accession>A0A366M8N3</accession>